<comment type="caution">
    <text evidence="8">The sequence shown here is derived from an EMBL/GenBank/DDBJ whole genome shotgun (WGS) entry which is preliminary data.</text>
</comment>
<dbReference type="FunFam" id="3.10.20.30:FF:000001">
    <property type="entry name" value="Ribosome-binding ATPase YchF"/>
    <property type="match status" value="1"/>
</dbReference>
<keyword evidence="1" id="KW-0547">Nucleotide-binding</keyword>
<dbReference type="InterPro" id="IPR027417">
    <property type="entry name" value="P-loop_NTPase"/>
</dbReference>
<dbReference type="InterPro" id="IPR006073">
    <property type="entry name" value="GTP-bd"/>
</dbReference>
<keyword evidence="5" id="KW-0472">Membrane</keyword>
<dbReference type="FunFam" id="1.10.150.300:FF:000001">
    <property type="entry name" value="Ribosome-binding ATPase YchF"/>
    <property type="match status" value="1"/>
</dbReference>
<dbReference type="PANTHER" id="PTHR23305:SF11">
    <property type="entry name" value="OBG-LIKE ATPASE 1"/>
    <property type="match status" value="1"/>
</dbReference>
<dbReference type="InterPro" id="IPR013029">
    <property type="entry name" value="YchF_C"/>
</dbReference>
<evidence type="ECO:0000256" key="1">
    <source>
        <dbReference type="ARBA" id="ARBA00022741"/>
    </source>
</evidence>
<evidence type="ECO:0000256" key="2">
    <source>
        <dbReference type="ARBA" id="ARBA00022840"/>
    </source>
</evidence>
<feature type="transmembrane region" description="Helical" evidence="5">
    <location>
        <begin position="299"/>
        <end position="319"/>
    </location>
</feature>
<dbReference type="InterPro" id="IPR041706">
    <property type="entry name" value="YchF_N"/>
</dbReference>
<dbReference type="InterPro" id="IPR004095">
    <property type="entry name" value="TGS"/>
</dbReference>
<dbReference type="InterPro" id="IPR031167">
    <property type="entry name" value="G_OBG"/>
</dbReference>
<dbReference type="GO" id="GO:0005524">
    <property type="term" value="F:ATP binding"/>
    <property type="evidence" value="ECO:0007669"/>
    <property type="project" value="UniProtKB-KW"/>
</dbReference>
<sequence length="447" mass="50993">MAQEPEPTETENEKKPKVASRPFLGKLEKNKCRIGIVGLPNVGKSSLFNTFSTKQVPAENYPFCTIQPAQAIVAVPDKRWTHLCEVYAPRSRIQAVLEIWDIAGLVRGAHEGKGLGNEFLSNIQSVDAIYHVVRAFKDKMVEHVDGSVDPIRDLETISFELRAKDRQTIAGKFENMEKMAKRSNDRKIKKELVIIFYFKKGYCVDVYVKLIEVVGKIKEVLEAGKDVNYADWTSDEIEYIRGYNLFTAKPVVFLVNVSMSDWEKGSNKFIGVIQEWVDKHFPGSAVIPFSAVFEAKVCLYLLFLSLSFTNYISIWYCFFDFKKLLEMDESKREAYLKEHKTRSMLDKIITSGYKALHLIHFFTAGEDEVRCWTVRATTKAPQAAGTIHTDFEKGFICAETMSYKDFKKCGSESAAKANGKYIQNGKSYEVQDGDIMYFKFNKPTSKK</sequence>
<dbReference type="Pfam" id="PF01926">
    <property type="entry name" value="MMR_HSR1"/>
    <property type="match status" value="1"/>
</dbReference>
<dbReference type="Pfam" id="PF06071">
    <property type="entry name" value="YchF-GTPase_C"/>
    <property type="match status" value="1"/>
</dbReference>
<feature type="domain" description="OBG-type G" evidence="6">
    <location>
        <begin position="32"/>
        <end position="309"/>
    </location>
</feature>
<dbReference type="OrthoDB" id="424823at2759"/>
<dbReference type="AlphaFoldDB" id="X6M6X9"/>
<feature type="compositionally biased region" description="Acidic residues" evidence="4">
    <location>
        <begin position="1"/>
        <end position="10"/>
    </location>
</feature>
<dbReference type="GO" id="GO:0016887">
    <property type="term" value="F:ATP hydrolysis activity"/>
    <property type="evidence" value="ECO:0007669"/>
    <property type="project" value="TreeGrafter"/>
</dbReference>
<dbReference type="CDD" id="cd01900">
    <property type="entry name" value="YchF"/>
    <property type="match status" value="1"/>
</dbReference>
<dbReference type="PROSITE" id="PS51710">
    <property type="entry name" value="G_OBG"/>
    <property type="match status" value="1"/>
</dbReference>
<feature type="domain" description="TGS" evidence="7">
    <location>
        <begin position="357"/>
        <end position="440"/>
    </location>
</feature>
<protein>
    <recommendedName>
        <fullName evidence="3">Obg-like ATPase homolog</fullName>
    </recommendedName>
</protein>
<dbReference type="Gene3D" id="3.40.50.300">
    <property type="entry name" value="P-loop containing nucleotide triphosphate hydrolases"/>
    <property type="match status" value="2"/>
</dbReference>
<dbReference type="OMA" id="VLRCFDN"/>
<dbReference type="EMBL" id="ASPP01024706">
    <property type="protein sequence ID" value="ETO08785.1"/>
    <property type="molecule type" value="Genomic_DNA"/>
</dbReference>
<evidence type="ECO:0000256" key="3">
    <source>
        <dbReference type="ARBA" id="ARBA00068719"/>
    </source>
</evidence>
<evidence type="ECO:0000313" key="8">
    <source>
        <dbReference type="EMBL" id="ETO08785.1"/>
    </source>
</evidence>
<dbReference type="PRINTS" id="PR00326">
    <property type="entry name" value="GTP1OBG"/>
</dbReference>
<dbReference type="GO" id="GO:0005737">
    <property type="term" value="C:cytoplasm"/>
    <property type="evidence" value="ECO:0007669"/>
    <property type="project" value="TreeGrafter"/>
</dbReference>
<dbReference type="GO" id="GO:0005525">
    <property type="term" value="F:GTP binding"/>
    <property type="evidence" value="ECO:0007669"/>
    <property type="project" value="InterPro"/>
</dbReference>
<dbReference type="SUPFAM" id="SSF52540">
    <property type="entry name" value="P-loop containing nucleoside triphosphate hydrolases"/>
    <property type="match status" value="1"/>
</dbReference>
<proteinExistence type="predicted"/>
<dbReference type="SUPFAM" id="SSF81271">
    <property type="entry name" value="TGS-like"/>
    <property type="match status" value="1"/>
</dbReference>
<evidence type="ECO:0000256" key="4">
    <source>
        <dbReference type="SAM" id="MobiDB-lite"/>
    </source>
</evidence>
<keyword evidence="2" id="KW-0067">ATP-binding</keyword>
<reference evidence="8 9" key="1">
    <citation type="journal article" date="2013" name="Curr. Biol.">
        <title>The Genome of the Foraminiferan Reticulomyxa filosa.</title>
        <authorList>
            <person name="Glockner G."/>
            <person name="Hulsmann N."/>
            <person name="Schleicher M."/>
            <person name="Noegel A.A."/>
            <person name="Eichinger L."/>
            <person name="Gallinger C."/>
            <person name="Pawlowski J."/>
            <person name="Sierra R."/>
            <person name="Euteneuer U."/>
            <person name="Pillet L."/>
            <person name="Moustafa A."/>
            <person name="Platzer M."/>
            <person name="Groth M."/>
            <person name="Szafranski K."/>
            <person name="Schliwa M."/>
        </authorList>
    </citation>
    <scope>NUCLEOTIDE SEQUENCE [LARGE SCALE GENOMIC DNA]</scope>
</reference>
<evidence type="ECO:0000256" key="5">
    <source>
        <dbReference type="SAM" id="Phobius"/>
    </source>
</evidence>
<keyword evidence="9" id="KW-1185">Reference proteome</keyword>
<organism evidence="8 9">
    <name type="scientific">Reticulomyxa filosa</name>
    <dbReference type="NCBI Taxonomy" id="46433"/>
    <lineage>
        <taxon>Eukaryota</taxon>
        <taxon>Sar</taxon>
        <taxon>Rhizaria</taxon>
        <taxon>Retaria</taxon>
        <taxon>Foraminifera</taxon>
        <taxon>Monothalamids</taxon>
        <taxon>Reticulomyxidae</taxon>
        <taxon>Reticulomyxa</taxon>
    </lineage>
</organism>
<dbReference type="InterPro" id="IPR012676">
    <property type="entry name" value="TGS-like"/>
</dbReference>
<dbReference type="Gene3D" id="3.10.20.30">
    <property type="match status" value="1"/>
</dbReference>
<dbReference type="PANTHER" id="PTHR23305">
    <property type="entry name" value="OBG GTPASE FAMILY"/>
    <property type="match status" value="1"/>
</dbReference>
<dbReference type="Proteomes" id="UP000023152">
    <property type="component" value="Unassembled WGS sequence"/>
</dbReference>
<gene>
    <name evidence="8" type="ORF">RFI_28605</name>
</gene>
<keyword evidence="5" id="KW-1133">Transmembrane helix</keyword>
<dbReference type="InterPro" id="IPR012675">
    <property type="entry name" value="Beta-grasp_dom_sf"/>
</dbReference>
<keyword evidence="5" id="KW-0812">Transmembrane</keyword>
<evidence type="ECO:0000259" key="6">
    <source>
        <dbReference type="PROSITE" id="PS51710"/>
    </source>
</evidence>
<name>X6M6X9_RETFI</name>
<evidence type="ECO:0000259" key="7">
    <source>
        <dbReference type="PROSITE" id="PS51880"/>
    </source>
</evidence>
<dbReference type="CDD" id="cd04867">
    <property type="entry name" value="TGS_YchF_OLA1"/>
    <property type="match status" value="1"/>
</dbReference>
<feature type="region of interest" description="Disordered" evidence="4">
    <location>
        <begin position="1"/>
        <end position="20"/>
    </location>
</feature>
<accession>X6M6X9</accession>
<dbReference type="PROSITE" id="PS51880">
    <property type="entry name" value="TGS"/>
    <property type="match status" value="1"/>
</dbReference>
<evidence type="ECO:0000313" key="9">
    <source>
        <dbReference type="Proteomes" id="UP000023152"/>
    </source>
</evidence>